<dbReference type="CDD" id="cd00303">
    <property type="entry name" value="retropepsin_like"/>
    <property type="match status" value="1"/>
</dbReference>
<dbReference type="AlphaFoldDB" id="A0AAV9M7E2"/>
<accession>A0AAV9M7E2</accession>
<evidence type="ECO:0000313" key="1">
    <source>
        <dbReference type="EMBL" id="KAK4733866.1"/>
    </source>
</evidence>
<organism evidence="1 2">
    <name type="scientific">Solanum pinnatisectum</name>
    <name type="common">tansyleaf nightshade</name>
    <dbReference type="NCBI Taxonomy" id="50273"/>
    <lineage>
        <taxon>Eukaryota</taxon>
        <taxon>Viridiplantae</taxon>
        <taxon>Streptophyta</taxon>
        <taxon>Embryophyta</taxon>
        <taxon>Tracheophyta</taxon>
        <taxon>Spermatophyta</taxon>
        <taxon>Magnoliopsida</taxon>
        <taxon>eudicotyledons</taxon>
        <taxon>Gunneridae</taxon>
        <taxon>Pentapetalae</taxon>
        <taxon>asterids</taxon>
        <taxon>lamiids</taxon>
        <taxon>Solanales</taxon>
        <taxon>Solanaceae</taxon>
        <taxon>Solanoideae</taxon>
        <taxon>Solaneae</taxon>
        <taxon>Solanum</taxon>
    </lineage>
</organism>
<proteinExistence type="predicted"/>
<comment type="caution">
    <text evidence="1">The sequence shown here is derived from an EMBL/GenBank/DDBJ whole genome shotgun (WGS) entry which is preliminary data.</text>
</comment>
<dbReference type="SUPFAM" id="SSF50630">
    <property type="entry name" value="Acid proteases"/>
    <property type="match status" value="1"/>
</dbReference>
<dbReference type="Gene3D" id="2.40.70.10">
    <property type="entry name" value="Acid Proteases"/>
    <property type="match status" value="1"/>
</dbReference>
<sequence>MPGYAKFMKEIVTKKCLIDCETIKIPQTCSAIMTNNAIVKKDDPGAFTIPCTIGMHTFTKALCDLGASINLIPLKVFNKLGLEDPKLTNMRLLMKGRTIKRLVRVVYYILVKIDKFLFPTNFVVLDCKICVEIPIILGRPFLASGKALVDIEKGELKFRVNEEEVNFNICKS</sequence>
<dbReference type="EMBL" id="JAWPEI010000002">
    <property type="protein sequence ID" value="KAK4733866.1"/>
    <property type="molecule type" value="Genomic_DNA"/>
</dbReference>
<gene>
    <name evidence="1" type="ORF">R3W88_008127</name>
</gene>
<dbReference type="Proteomes" id="UP001311915">
    <property type="component" value="Unassembled WGS sequence"/>
</dbReference>
<keyword evidence="2" id="KW-1185">Reference proteome</keyword>
<reference evidence="1 2" key="1">
    <citation type="submission" date="2023-10" db="EMBL/GenBank/DDBJ databases">
        <title>Genome-Wide Identification Analysis in wild type Solanum Pinnatisectum Reveals Some Genes Defensing Phytophthora Infestans.</title>
        <authorList>
            <person name="Sun C."/>
        </authorList>
    </citation>
    <scope>NUCLEOTIDE SEQUENCE [LARGE SCALE GENOMIC DNA]</scope>
    <source>
        <strain evidence="1">LQN</strain>
        <tissue evidence="1">Leaf</tissue>
    </source>
</reference>
<dbReference type="PANTHER" id="PTHR33067">
    <property type="entry name" value="RNA-DIRECTED DNA POLYMERASE-RELATED"/>
    <property type="match status" value="1"/>
</dbReference>
<dbReference type="InterPro" id="IPR021109">
    <property type="entry name" value="Peptidase_aspartic_dom_sf"/>
</dbReference>
<protein>
    <recommendedName>
        <fullName evidence="3">Aspartic peptidase DDI1-type domain-containing protein</fullName>
    </recommendedName>
</protein>
<name>A0AAV9M7E2_9SOLN</name>
<evidence type="ECO:0008006" key="3">
    <source>
        <dbReference type="Google" id="ProtNLM"/>
    </source>
</evidence>
<dbReference type="PANTHER" id="PTHR33067:SF9">
    <property type="entry name" value="RNA-DIRECTED DNA POLYMERASE"/>
    <property type="match status" value="1"/>
</dbReference>
<evidence type="ECO:0000313" key="2">
    <source>
        <dbReference type="Proteomes" id="UP001311915"/>
    </source>
</evidence>